<evidence type="ECO:0000256" key="6">
    <source>
        <dbReference type="ARBA" id="ARBA00022741"/>
    </source>
</evidence>
<comment type="subcellular location">
    <subcellularLocation>
        <location evidence="1">Cell membrane</location>
        <topology evidence="1">Peripheral membrane protein</topology>
    </subcellularLocation>
</comment>
<evidence type="ECO:0000256" key="8">
    <source>
        <dbReference type="ARBA" id="ARBA00022967"/>
    </source>
</evidence>
<keyword evidence="2" id="KW-0813">Transport</keyword>
<dbReference type="InterPro" id="IPR017871">
    <property type="entry name" value="ABC_transporter-like_CS"/>
</dbReference>
<sequence>MHLNLNFLLLSLENISKSFGPVKALKNVSLQVERGEVHALIGENGAGKSTLMKVLSGAYTADGGTMHLDGQLYAPESPAAGRQSGIAMIYQELTLAPHLSIEENIMLGLERTSFGFVKKQRQQVKEALDWLGQGHLDPDMPVNRLSLGKQQLVEIARALVIESRVVILDEPTSSLTAEDARALFKVIRKLKENNISVIYISHFLEEVMEIADRFTVIRDGESITSGNISEVTIPEIIRHMIGRSVEELYPHLPHQIGEPVLTVRNLVTAPYHKEITFTLRRGEILGISGLVGAGRSETIRSIFGLEIVRNGQVKIKNYPELNAVYINPGKALGTEMDLLSENRKEEGLALNLSVANNITLSALSKYSKFGLLNLNQEHETASNWSEKLRIKCRDPKQAIGSLSGGNQQKACIARLLHHDSDILFLDEPTRGIDVGSKAEIYRLIQTLASEGKAIVVVSSYLPELLGVCDTLAVMYRGQMSEIKPISAWNEHDIMLYATSGAEAMA</sequence>
<evidence type="ECO:0000256" key="3">
    <source>
        <dbReference type="ARBA" id="ARBA00022475"/>
    </source>
</evidence>
<dbReference type="InterPro" id="IPR027417">
    <property type="entry name" value="P-loop_NTPase"/>
</dbReference>
<dbReference type="CDD" id="cd03216">
    <property type="entry name" value="ABC_Carb_Monos_I"/>
    <property type="match status" value="1"/>
</dbReference>
<dbReference type="SMART" id="SM00382">
    <property type="entry name" value="AAA"/>
    <property type="match status" value="2"/>
</dbReference>
<evidence type="ECO:0000256" key="5">
    <source>
        <dbReference type="ARBA" id="ARBA00022737"/>
    </source>
</evidence>
<dbReference type="PROSITE" id="PS00211">
    <property type="entry name" value="ABC_TRANSPORTER_1"/>
    <property type="match status" value="1"/>
</dbReference>
<dbReference type="PANTHER" id="PTHR43790">
    <property type="entry name" value="CARBOHYDRATE TRANSPORT ATP-BINDING PROTEIN MG119-RELATED"/>
    <property type="match status" value="1"/>
</dbReference>
<evidence type="ECO:0000256" key="7">
    <source>
        <dbReference type="ARBA" id="ARBA00022840"/>
    </source>
</evidence>
<dbReference type="AlphaFoldDB" id="A0A2T2YKU2"/>
<evidence type="ECO:0000313" key="11">
    <source>
        <dbReference type="EMBL" id="PSR56133.1"/>
    </source>
</evidence>
<comment type="caution">
    <text evidence="11">The sequence shown here is derived from an EMBL/GenBank/DDBJ whole genome shotgun (WGS) entry which is preliminary data.</text>
</comment>
<feature type="domain" description="ABC transporter" evidence="10">
    <location>
        <begin position="256"/>
        <end position="501"/>
    </location>
</feature>
<dbReference type="Pfam" id="PF00005">
    <property type="entry name" value="ABC_tran"/>
    <property type="match status" value="2"/>
</dbReference>
<keyword evidence="4" id="KW-0762">Sugar transport</keyword>
<evidence type="ECO:0000259" key="10">
    <source>
        <dbReference type="PROSITE" id="PS50893"/>
    </source>
</evidence>
<evidence type="ECO:0000256" key="1">
    <source>
        <dbReference type="ARBA" id="ARBA00004202"/>
    </source>
</evidence>
<dbReference type="PANTHER" id="PTHR43790:SF3">
    <property type="entry name" value="D-ALLOSE IMPORT ATP-BINDING PROTEIN ALSA-RELATED"/>
    <property type="match status" value="1"/>
</dbReference>
<dbReference type="OrthoDB" id="1115710at2"/>
<keyword evidence="6" id="KW-0547">Nucleotide-binding</keyword>
<evidence type="ECO:0000256" key="4">
    <source>
        <dbReference type="ARBA" id="ARBA00022597"/>
    </source>
</evidence>
<dbReference type="Gene3D" id="3.40.50.300">
    <property type="entry name" value="P-loop containing nucleotide triphosphate hydrolases"/>
    <property type="match status" value="2"/>
</dbReference>
<protein>
    <submittedName>
        <fullName evidence="11">Sugar ABC transporter</fullName>
    </submittedName>
</protein>
<dbReference type="PROSITE" id="PS50893">
    <property type="entry name" value="ABC_TRANSPORTER_2"/>
    <property type="match status" value="2"/>
</dbReference>
<dbReference type="GO" id="GO:0005524">
    <property type="term" value="F:ATP binding"/>
    <property type="evidence" value="ECO:0007669"/>
    <property type="project" value="UniProtKB-KW"/>
</dbReference>
<keyword evidence="5" id="KW-0677">Repeat</keyword>
<dbReference type="InterPro" id="IPR003593">
    <property type="entry name" value="AAA+_ATPase"/>
</dbReference>
<proteinExistence type="predicted"/>
<accession>A0A2T2YKU2</accession>
<dbReference type="CDD" id="cd03215">
    <property type="entry name" value="ABC_Carb_Monos_II"/>
    <property type="match status" value="1"/>
</dbReference>
<feature type="domain" description="ABC transporter" evidence="10">
    <location>
        <begin position="10"/>
        <end position="244"/>
    </location>
</feature>
<dbReference type="SUPFAM" id="SSF52540">
    <property type="entry name" value="P-loop containing nucleoside triphosphate hydrolases"/>
    <property type="match status" value="2"/>
</dbReference>
<reference evidence="11 12" key="1">
    <citation type="submission" date="2018-03" db="EMBL/GenBank/DDBJ databases">
        <title>Adhaeribacter sp. HMF7605 Genome sequencing and assembly.</title>
        <authorList>
            <person name="Kang H."/>
            <person name="Kang J."/>
            <person name="Cha I."/>
            <person name="Kim H."/>
            <person name="Joh K."/>
        </authorList>
    </citation>
    <scope>NUCLEOTIDE SEQUENCE [LARGE SCALE GENOMIC DNA]</scope>
    <source>
        <strain evidence="11 12">HMF7605</strain>
    </source>
</reference>
<dbReference type="InterPro" id="IPR050107">
    <property type="entry name" value="ABC_carbohydrate_import_ATPase"/>
</dbReference>
<keyword evidence="3" id="KW-1003">Cell membrane</keyword>
<evidence type="ECO:0000256" key="9">
    <source>
        <dbReference type="ARBA" id="ARBA00023136"/>
    </source>
</evidence>
<organism evidence="11 12">
    <name type="scientific">Adhaeribacter arboris</name>
    <dbReference type="NCBI Taxonomy" id="2072846"/>
    <lineage>
        <taxon>Bacteria</taxon>
        <taxon>Pseudomonadati</taxon>
        <taxon>Bacteroidota</taxon>
        <taxon>Cytophagia</taxon>
        <taxon>Cytophagales</taxon>
        <taxon>Hymenobacteraceae</taxon>
        <taxon>Adhaeribacter</taxon>
    </lineage>
</organism>
<evidence type="ECO:0000313" key="12">
    <source>
        <dbReference type="Proteomes" id="UP000240357"/>
    </source>
</evidence>
<dbReference type="EMBL" id="PYFT01000001">
    <property type="protein sequence ID" value="PSR56133.1"/>
    <property type="molecule type" value="Genomic_DNA"/>
</dbReference>
<dbReference type="InterPro" id="IPR003439">
    <property type="entry name" value="ABC_transporter-like_ATP-bd"/>
</dbReference>
<dbReference type="GO" id="GO:0005886">
    <property type="term" value="C:plasma membrane"/>
    <property type="evidence" value="ECO:0007669"/>
    <property type="project" value="UniProtKB-SubCell"/>
</dbReference>
<gene>
    <name evidence="11" type="ORF">AHMF7605_22825</name>
</gene>
<keyword evidence="8" id="KW-1278">Translocase</keyword>
<dbReference type="GO" id="GO:0016887">
    <property type="term" value="F:ATP hydrolysis activity"/>
    <property type="evidence" value="ECO:0007669"/>
    <property type="project" value="InterPro"/>
</dbReference>
<keyword evidence="9" id="KW-0472">Membrane</keyword>
<evidence type="ECO:0000256" key="2">
    <source>
        <dbReference type="ARBA" id="ARBA00022448"/>
    </source>
</evidence>
<keyword evidence="12" id="KW-1185">Reference proteome</keyword>
<keyword evidence="7" id="KW-0067">ATP-binding</keyword>
<dbReference type="FunFam" id="3.40.50.300:FF:000127">
    <property type="entry name" value="Ribose import ATP-binding protein RbsA"/>
    <property type="match status" value="1"/>
</dbReference>
<name>A0A2T2YKU2_9BACT</name>
<dbReference type="Proteomes" id="UP000240357">
    <property type="component" value="Unassembled WGS sequence"/>
</dbReference>